<reference evidence="4" key="1">
    <citation type="journal article" date="2019" name="Int. J. Syst. Evol. Microbiol.">
        <title>The Global Catalogue of Microorganisms (GCM) 10K type strain sequencing project: providing services to taxonomists for standard genome sequencing and annotation.</title>
        <authorList>
            <consortium name="The Broad Institute Genomics Platform"/>
            <consortium name="The Broad Institute Genome Sequencing Center for Infectious Disease"/>
            <person name="Wu L."/>
            <person name="Ma J."/>
        </authorList>
    </citation>
    <scope>NUCLEOTIDE SEQUENCE [LARGE SCALE GENOMIC DNA]</scope>
    <source>
        <strain evidence="4">KCTC 62164</strain>
    </source>
</reference>
<dbReference type="InterPro" id="IPR036188">
    <property type="entry name" value="FAD/NAD-bd_sf"/>
</dbReference>
<sequence>MQALSLYPHSPDDVLSRIKQKHEVMPKNADVIIIGGGIVGTTSAYYLSKKGLNVVLVEKDKVASQQSGRNWGFVRTQYRDLAELPLASLALSLWPNLEKELAVDIGWKKNGCIFVAENEAEHEKFKAWQLDAKDIASDARMLSSTETAKYIPNLKTKVAGALYTETDGQAEPCLATIAFAKAASENGAHILEDCGAVEIETTARSVSGVLTEHGLIKAPIVICAAGATSYRFLSKLKLKLPQQIVRNTVSLTEPLNLLSEACFCGMGIGIRQRPDGSCILSSESDVDIDFTLDTMRAARFFLPSLLNHWSTFSFNLGAPFIDDLHRKVFAAKEDRLLEPRRPKIKPNTRKVNETLGLLKRHFQMPQEAAIVKSWAGYIDVLPDAIPVIDSPPSVPGLIVATGFSGHGFGLGPGVGTVVAQLATEGKSDISLNDFRLDRFVLGTFKPPHAPL</sequence>
<evidence type="ECO:0000313" key="4">
    <source>
        <dbReference type="Proteomes" id="UP001595444"/>
    </source>
</evidence>
<gene>
    <name evidence="3" type="ORF">ACFOKA_07990</name>
</gene>
<proteinExistence type="predicted"/>
<dbReference type="EC" id="1.-.-.-" evidence="3"/>
<dbReference type="RefSeq" id="WP_194215305.1">
    <property type="nucleotide sequence ID" value="NZ_CP061205.1"/>
</dbReference>
<organism evidence="3 4">
    <name type="scientific">Kordiimonas pumila</name>
    <dbReference type="NCBI Taxonomy" id="2161677"/>
    <lineage>
        <taxon>Bacteria</taxon>
        <taxon>Pseudomonadati</taxon>
        <taxon>Pseudomonadota</taxon>
        <taxon>Alphaproteobacteria</taxon>
        <taxon>Kordiimonadales</taxon>
        <taxon>Kordiimonadaceae</taxon>
        <taxon>Kordiimonas</taxon>
    </lineage>
</organism>
<keyword evidence="4" id="KW-1185">Reference proteome</keyword>
<evidence type="ECO:0000313" key="3">
    <source>
        <dbReference type="EMBL" id="MFC3051841.1"/>
    </source>
</evidence>
<dbReference type="InterPro" id="IPR006076">
    <property type="entry name" value="FAD-dep_OxRdtase"/>
</dbReference>
<evidence type="ECO:0000259" key="2">
    <source>
        <dbReference type="Pfam" id="PF01266"/>
    </source>
</evidence>
<dbReference type="PANTHER" id="PTHR13847:SF287">
    <property type="entry name" value="FAD-DEPENDENT OXIDOREDUCTASE DOMAIN-CONTAINING PROTEIN 1"/>
    <property type="match status" value="1"/>
</dbReference>
<dbReference type="Proteomes" id="UP001595444">
    <property type="component" value="Unassembled WGS sequence"/>
</dbReference>
<comment type="caution">
    <text evidence="3">The sequence shown here is derived from an EMBL/GenBank/DDBJ whole genome shotgun (WGS) entry which is preliminary data.</text>
</comment>
<dbReference type="Pfam" id="PF01266">
    <property type="entry name" value="DAO"/>
    <property type="match status" value="1"/>
</dbReference>
<evidence type="ECO:0000256" key="1">
    <source>
        <dbReference type="ARBA" id="ARBA00023002"/>
    </source>
</evidence>
<dbReference type="PANTHER" id="PTHR13847">
    <property type="entry name" value="SARCOSINE DEHYDROGENASE-RELATED"/>
    <property type="match status" value="1"/>
</dbReference>
<dbReference type="EMBL" id="JBHRSL010000004">
    <property type="protein sequence ID" value="MFC3051841.1"/>
    <property type="molecule type" value="Genomic_DNA"/>
</dbReference>
<accession>A0ABV7D3Y6</accession>
<keyword evidence="1 3" id="KW-0560">Oxidoreductase</keyword>
<dbReference type="GO" id="GO:0016491">
    <property type="term" value="F:oxidoreductase activity"/>
    <property type="evidence" value="ECO:0007669"/>
    <property type="project" value="UniProtKB-KW"/>
</dbReference>
<name>A0ABV7D3Y6_9PROT</name>
<dbReference type="Gene3D" id="3.30.9.10">
    <property type="entry name" value="D-Amino Acid Oxidase, subunit A, domain 2"/>
    <property type="match status" value="1"/>
</dbReference>
<dbReference type="Gene3D" id="3.50.50.60">
    <property type="entry name" value="FAD/NAD(P)-binding domain"/>
    <property type="match status" value="2"/>
</dbReference>
<feature type="domain" description="FAD dependent oxidoreductase" evidence="2">
    <location>
        <begin position="30"/>
        <end position="421"/>
    </location>
</feature>
<protein>
    <submittedName>
        <fullName evidence="3">NAD(P)/FAD-dependent oxidoreductase</fullName>
        <ecNumber evidence="3">1.-.-.-</ecNumber>
    </submittedName>
</protein>
<dbReference type="SUPFAM" id="SSF51905">
    <property type="entry name" value="FAD/NAD(P)-binding domain"/>
    <property type="match status" value="1"/>
</dbReference>